<protein>
    <recommendedName>
        <fullName evidence="6">DUF3304 domain-containing protein</fullName>
    </recommendedName>
</protein>
<feature type="transmembrane region" description="Helical" evidence="1">
    <location>
        <begin position="7"/>
        <end position="25"/>
    </location>
</feature>
<accession>A0AAW6ZE40</accession>
<dbReference type="RefSeq" id="WP_060975700.1">
    <property type="nucleotide sequence ID" value="NZ_CP020452.2"/>
</dbReference>
<gene>
    <name evidence="2" type="ORF">A6J88_02085</name>
    <name evidence="3" type="ORF">QP792_06145</name>
</gene>
<reference evidence="4" key="1">
    <citation type="submission" date="2017-03" db="EMBL/GenBank/DDBJ databases">
        <title>FDA dAtabase for Regulatory Grade micrObial Sequences (FDA-ARGOS): Supporting development and validation of Infectious Disease Dx tests.</title>
        <authorList>
            <person name="Campos J."/>
            <person name="Goldberg B."/>
            <person name="Tallon L."/>
            <person name="Sadzewicz L."/>
            <person name="Sengamalay N."/>
            <person name="Ott S."/>
            <person name="Godinez A."/>
            <person name="Nagaraj S."/>
            <person name="Vyas G."/>
            <person name="Aluvathingal J."/>
            <person name="Nadendla S."/>
            <person name="Geyer C."/>
            <person name="Nandy P."/>
            <person name="Hobson J."/>
            <person name="Sichtig H."/>
        </authorList>
    </citation>
    <scope>NUCLEOTIDE SEQUENCE [LARGE SCALE GENOMIC DNA]</scope>
    <source>
        <strain evidence="4">FDAARGOS_260</strain>
    </source>
</reference>
<evidence type="ECO:0000313" key="5">
    <source>
        <dbReference type="Proteomes" id="UP001240589"/>
    </source>
</evidence>
<keyword evidence="4" id="KW-1185">Reference proteome</keyword>
<keyword evidence="1" id="KW-0812">Transmembrane</keyword>
<keyword evidence="1" id="KW-0472">Membrane</keyword>
<keyword evidence="1" id="KW-1133">Transmembrane helix</keyword>
<evidence type="ECO:0008006" key="6">
    <source>
        <dbReference type="Google" id="ProtNLM"/>
    </source>
</evidence>
<sequence>MQQKTKELLIIAVCIVSILVISLYYNKPLTKTYSMEVYSYTREAATVMLGEEDNKVIMDALPYNGGGAVVCCVSIKVDKPVPVTLILLREEPDKWEHINMEVPIEYVGDSEAYIQAHILPEHKVRVFVTGYSRMHPKHPMNAYYEHIRAEQDAYEK</sequence>
<dbReference type="EMBL" id="CP020452">
    <property type="protein sequence ID" value="ARC50212.1"/>
    <property type="molecule type" value="Genomic_DNA"/>
</dbReference>
<dbReference type="Proteomes" id="UP000191272">
    <property type="component" value="Chromosome"/>
</dbReference>
<dbReference type="Proteomes" id="UP001240589">
    <property type="component" value="Unassembled WGS sequence"/>
</dbReference>
<organism evidence="3 5">
    <name type="scientific">Neisseria mucosa</name>
    <dbReference type="NCBI Taxonomy" id="488"/>
    <lineage>
        <taxon>Bacteria</taxon>
        <taxon>Pseudomonadati</taxon>
        <taxon>Pseudomonadota</taxon>
        <taxon>Betaproteobacteria</taxon>
        <taxon>Neisseriales</taxon>
        <taxon>Neisseriaceae</taxon>
        <taxon>Neisseria</taxon>
    </lineage>
</organism>
<evidence type="ECO:0000313" key="2">
    <source>
        <dbReference type="EMBL" id="ARC50212.1"/>
    </source>
</evidence>
<evidence type="ECO:0000313" key="4">
    <source>
        <dbReference type="Proteomes" id="UP000191272"/>
    </source>
</evidence>
<reference evidence="3" key="3">
    <citation type="submission" date="2023-05" db="EMBL/GenBank/DDBJ databases">
        <title>Genomic Catalog of Human Bladder Bacteria.</title>
        <authorList>
            <person name="Du J."/>
        </authorList>
    </citation>
    <scope>NUCLEOTIDE SEQUENCE</scope>
    <source>
        <strain evidence="3">UMB7974B</strain>
    </source>
</reference>
<proteinExistence type="predicted"/>
<dbReference type="EMBL" id="JASPBL010000025">
    <property type="protein sequence ID" value="MDK8361785.1"/>
    <property type="molecule type" value="Genomic_DNA"/>
</dbReference>
<evidence type="ECO:0000313" key="3">
    <source>
        <dbReference type="EMBL" id="MDK8361785.1"/>
    </source>
</evidence>
<dbReference type="AlphaFoldDB" id="A0AAW6ZE40"/>
<name>A0AAW6ZE40_NEIMU</name>
<reference evidence="2" key="2">
    <citation type="submission" date="2017-12" db="EMBL/GenBank/DDBJ databases">
        <title>FDA dAtabase for Regulatory Grade micrObial Sequences (FDA-ARGOS): Supporting development and validation of Infectious Disease Dx tests.</title>
        <authorList>
            <person name="Campos J."/>
            <person name="Goldberg B."/>
            <person name="Tallon L."/>
            <person name="Sadzewicz L."/>
            <person name="Sengamalay N."/>
            <person name="Ott S."/>
            <person name="Godinez A."/>
            <person name="Nagaraj S."/>
            <person name="Vyas G."/>
            <person name="Aluvathingal J."/>
            <person name="Nadendla S."/>
            <person name="Geyer C."/>
            <person name="Nandy P."/>
            <person name="Hobson J."/>
            <person name="Sichtig H."/>
        </authorList>
    </citation>
    <scope>NUCLEOTIDE SEQUENCE</scope>
    <source>
        <strain evidence="2">FDAARGOS_260</strain>
    </source>
</reference>
<evidence type="ECO:0000256" key="1">
    <source>
        <dbReference type="SAM" id="Phobius"/>
    </source>
</evidence>